<dbReference type="SMART" id="SM00062">
    <property type="entry name" value="PBPb"/>
    <property type="match status" value="1"/>
</dbReference>
<dbReference type="PANTHER" id="PTHR38834:SF3">
    <property type="entry name" value="SOLUTE-BINDING PROTEIN FAMILY 3_N-TERMINAL DOMAIN-CONTAINING PROTEIN"/>
    <property type="match status" value="1"/>
</dbReference>
<dbReference type="Proteomes" id="UP001231915">
    <property type="component" value="Unassembled WGS sequence"/>
</dbReference>
<evidence type="ECO:0000259" key="1">
    <source>
        <dbReference type="SMART" id="SM00062"/>
    </source>
</evidence>
<dbReference type="PANTHER" id="PTHR38834">
    <property type="entry name" value="PERIPLASMIC SUBSTRATE BINDING PROTEIN FAMILY 3"/>
    <property type="match status" value="1"/>
</dbReference>
<feature type="domain" description="Solute-binding protein family 3/N-terminal" evidence="1">
    <location>
        <begin position="41"/>
        <end position="267"/>
    </location>
</feature>
<protein>
    <submittedName>
        <fullName evidence="2">Transporter substrate-binding domain-containing protein</fullName>
    </submittedName>
</protein>
<comment type="caution">
    <text evidence="2">The sequence shown here is derived from an EMBL/GenBank/DDBJ whole genome shotgun (WGS) entry which is preliminary data.</text>
</comment>
<dbReference type="Gene3D" id="3.40.190.10">
    <property type="entry name" value="Periplasmic binding protein-like II"/>
    <property type="match status" value="2"/>
</dbReference>
<dbReference type="InterPro" id="IPR001638">
    <property type="entry name" value="Solute-binding_3/MltF_N"/>
</dbReference>
<dbReference type="SUPFAM" id="SSF53850">
    <property type="entry name" value="Periplasmic binding protein-like II"/>
    <property type="match status" value="1"/>
</dbReference>
<reference evidence="2 3" key="1">
    <citation type="submission" date="2023-05" db="EMBL/GenBank/DDBJ databases">
        <title>Pseudoalteromonas ardens sp. nov., Pseudoalteromonas obscura sp. nov., and Pseudoalteromonas umbrosa sp. nov., isolated from the coral Montipora capitata.</title>
        <authorList>
            <person name="Thomas E.M."/>
            <person name="Smith E.M."/>
            <person name="Papke E."/>
            <person name="Shlafstein M.D."/>
            <person name="Oline D.K."/>
            <person name="Videau P."/>
            <person name="Saw J.H."/>
            <person name="Strangman W.K."/>
            <person name="Ushijima B."/>
        </authorList>
    </citation>
    <scope>NUCLEOTIDE SEQUENCE [LARGE SCALE GENOMIC DNA]</scope>
    <source>
        <strain evidence="2 3">P94</strain>
    </source>
</reference>
<proteinExistence type="predicted"/>
<name>A0ABT7EKG6_9GAMM</name>
<dbReference type="Pfam" id="PF00497">
    <property type="entry name" value="SBP_bac_3"/>
    <property type="match status" value="1"/>
</dbReference>
<keyword evidence="3" id="KW-1185">Reference proteome</keyword>
<sequence length="267" mass="30734">MRNQSNSTTLIAKIKTMLRRCLFVFIMVFSGLIVTSAQAKVIRFVAEDLPPYHYLNEQGKPDGVLVDIAKELQLHSGLDAKIEILPMARAHHELQTKFDVVMLAWLKTPRREKHFQFLGSMCQSSASLIGLKSNVIQLSQLDDAKRLRTSTIRGYYSEQYLKEAGFSEEHDLVLVSHYKSMWQMLYKGRTDLILTNTRTLKRELDELGLDPQLLEYKLTLHDFPSELHLAANPQFSKLDAQKLKHSLAAIKASGRYDEIVKKWRFIN</sequence>
<organism evidence="2 3">
    <name type="scientific">Pseudoalteromonas obscura</name>
    <dbReference type="NCBI Taxonomy" id="3048491"/>
    <lineage>
        <taxon>Bacteria</taxon>
        <taxon>Pseudomonadati</taxon>
        <taxon>Pseudomonadota</taxon>
        <taxon>Gammaproteobacteria</taxon>
        <taxon>Alteromonadales</taxon>
        <taxon>Pseudoalteromonadaceae</taxon>
        <taxon>Pseudoalteromonas</taxon>
    </lineage>
</organism>
<evidence type="ECO:0000313" key="2">
    <source>
        <dbReference type="EMBL" id="MDK2595543.1"/>
    </source>
</evidence>
<gene>
    <name evidence="2" type="ORF">QNM18_10845</name>
</gene>
<dbReference type="EMBL" id="JASJUT010000003">
    <property type="protein sequence ID" value="MDK2595543.1"/>
    <property type="molecule type" value="Genomic_DNA"/>
</dbReference>
<evidence type="ECO:0000313" key="3">
    <source>
        <dbReference type="Proteomes" id="UP001231915"/>
    </source>
</evidence>
<accession>A0ABT7EKG6</accession>